<keyword evidence="2" id="KW-1185">Reference proteome</keyword>
<evidence type="ECO:0000313" key="2">
    <source>
        <dbReference type="Proteomes" id="UP000183940"/>
    </source>
</evidence>
<proteinExistence type="predicted"/>
<protein>
    <submittedName>
        <fullName evidence="1">Uncharacterized protein</fullName>
    </submittedName>
</protein>
<dbReference type="AlphaFoldDB" id="A0A1L9QQU5"/>
<accession>A0A1L9QQU5</accession>
<dbReference type="EMBL" id="MLAW01000022">
    <property type="protein sequence ID" value="OJJ25044.1"/>
    <property type="molecule type" value="Genomic_DNA"/>
</dbReference>
<dbReference type="InterPro" id="IPR054053">
    <property type="entry name" value="DUF6887"/>
</dbReference>
<dbReference type="Pfam" id="PF21826">
    <property type="entry name" value="DUF6887"/>
    <property type="match status" value="1"/>
</dbReference>
<name>A0A1L9QQU5_9CYAN</name>
<dbReference type="Proteomes" id="UP000183940">
    <property type="component" value="Unassembled WGS sequence"/>
</dbReference>
<gene>
    <name evidence="1" type="ORF">BI308_13470</name>
</gene>
<sequence>MEIGGLLMKSDFELMTMRELQKYVLEHRNDQAAFEAFMDRVDAVPQNQVYGEVNAQEFSVLLEQYGHIQKGQDNSE</sequence>
<reference evidence="1" key="1">
    <citation type="submission" date="2016-10" db="EMBL/GenBank/DDBJ databases">
        <title>CRISPR-Cas defence system in Roseofilum reptotaenium: evidence of a bacteriophage-cyanobacterium arms race in the coral black band disease.</title>
        <authorList>
            <person name="Buerger P."/>
            <person name="Wood-Charlson E.M."/>
            <person name="Weynberg K.D."/>
            <person name="Willis B."/>
            <person name="Van Oppen M.J."/>
        </authorList>
    </citation>
    <scope>NUCLEOTIDE SEQUENCE [LARGE SCALE GENOMIC DNA]</scope>
    <source>
        <strain evidence="1">AO1-A</strain>
    </source>
</reference>
<evidence type="ECO:0000313" key="1">
    <source>
        <dbReference type="EMBL" id="OJJ25044.1"/>
    </source>
</evidence>
<comment type="caution">
    <text evidence="1">The sequence shown here is derived from an EMBL/GenBank/DDBJ whole genome shotgun (WGS) entry which is preliminary data.</text>
</comment>
<organism evidence="1 2">
    <name type="scientific">Roseofilum reptotaenium AO1-A</name>
    <dbReference type="NCBI Taxonomy" id="1925591"/>
    <lineage>
        <taxon>Bacteria</taxon>
        <taxon>Bacillati</taxon>
        <taxon>Cyanobacteriota</taxon>
        <taxon>Cyanophyceae</taxon>
        <taxon>Desertifilales</taxon>
        <taxon>Desertifilaceae</taxon>
        <taxon>Roseofilum</taxon>
    </lineage>
</organism>